<dbReference type="Proteomes" id="UP000237000">
    <property type="component" value="Unassembled WGS sequence"/>
</dbReference>
<proteinExistence type="predicted"/>
<dbReference type="OrthoDB" id="1305538at2759"/>
<dbReference type="InterPro" id="IPR052929">
    <property type="entry name" value="RNase_H-like_EbsB-rel"/>
</dbReference>
<dbReference type="PANTHER" id="PTHR47074:SF75">
    <property type="entry name" value="RNASE H TYPE-1 DOMAIN-CONTAINING PROTEIN"/>
    <property type="match status" value="1"/>
</dbReference>
<organism evidence="3 4">
    <name type="scientific">Trema orientale</name>
    <name type="common">Charcoal tree</name>
    <name type="synonym">Celtis orientalis</name>
    <dbReference type="NCBI Taxonomy" id="63057"/>
    <lineage>
        <taxon>Eukaryota</taxon>
        <taxon>Viridiplantae</taxon>
        <taxon>Streptophyta</taxon>
        <taxon>Embryophyta</taxon>
        <taxon>Tracheophyta</taxon>
        <taxon>Spermatophyta</taxon>
        <taxon>Magnoliopsida</taxon>
        <taxon>eudicotyledons</taxon>
        <taxon>Gunneridae</taxon>
        <taxon>Pentapetalae</taxon>
        <taxon>rosids</taxon>
        <taxon>fabids</taxon>
        <taxon>Rosales</taxon>
        <taxon>Cannabaceae</taxon>
        <taxon>Trema</taxon>
    </lineage>
</organism>
<evidence type="ECO:0000313" key="4">
    <source>
        <dbReference type="Proteomes" id="UP000237000"/>
    </source>
</evidence>
<dbReference type="InterPro" id="IPR036397">
    <property type="entry name" value="RNaseH_sf"/>
</dbReference>
<dbReference type="Gene3D" id="3.30.420.10">
    <property type="entry name" value="Ribonuclease H-like superfamily/Ribonuclease H"/>
    <property type="match status" value="1"/>
</dbReference>
<feature type="domain" description="RNase H type-1" evidence="2">
    <location>
        <begin position="144"/>
        <end position="265"/>
    </location>
</feature>
<dbReference type="InterPro" id="IPR002156">
    <property type="entry name" value="RNaseH_domain"/>
</dbReference>
<dbReference type="AlphaFoldDB" id="A0A2P5EHR9"/>
<protein>
    <submittedName>
        <fullName evidence="3">Ribonuclease H-like domain containing protein</fullName>
    </submittedName>
</protein>
<sequence>MHRGRRARNLTYLPAGGRVSRGLIYHRRLSFFSGGPFTPLFRLLLFSVTEESNVPRAAPGAVRWRRQSHMLCFTVRFPPITGRRVRGLNWCLNIGSFITKNFYSVFLLIYPGIILRSIIEATPSPRSHDRAKWKRSPTGKLKLNVDAAINLRTNCIGVGGVFRDSNGDVVVDVLSKRLSLTQSLYAVELIAMKEALSWCKDKSYVVYMLESDCQNAITVVNSICGLSSEDIIVGDIQFLLLNCRVVSYCYVARESNKVALTLAQSSVKEASVNFSLDDILDCIATYVADDVC</sequence>
<evidence type="ECO:0000256" key="1">
    <source>
        <dbReference type="SAM" id="Phobius"/>
    </source>
</evidence>
<dbReference type="Pfam" id="PF13456">
    <property type="entry name" value="RVT_3"/>
    <property type="match status" value="1"/>
</dbReference>
<dbReference type="GO" id="GO:0004523">
    <property type="term" value="F:RNA-DNA hybrid ribonuclease activity"/>
    <property type="evidence" value="ECO:0007669"/>
    <property type="project" value="InterPro"/>
</dbReference>
<keyword evidence="1" id="KW-1133">Transmembrane helix</keyword>
<evidence type="ECO:0000259" key="2">
    <source>
        <dbReference type="Pfam" id="PF13456"/>
    </source>
</evidence>
<dbReference type="SUPFAM" id="SSF53098">
    <property type="entry name" value="Ribonuclease H-like"/>
    <property type="match status" value="1"/>
</dbReference>
<gene>
    <name evidence="3" type="ORF">TorRG33x02_190650</name>
</gene>
<dbReference type="PANTHER" id="PTHR47074">
    <property type="entry name" value="BNAC02G40300D PROTEIN"/>
    <property type="match status" value="1"/>
</dbReference>
<dbReference type="InterPro" id="IPR044730">
    <property type="entry name" value="RNase_H-like_dom_plant"/>
</dbReference>
<keyword evidence="1" id="KW-0472">Membrane</keyword>
<dbReference type="EMBL" id="JXTC01000152">
    <property type="protein sequence ID" value="PON85091.1"/>
    <property type="molecule type" value="Genomic_DNA"/>
</dbReference>
<dbReference type="STRING" id="63057.A0A2P5EHR9"/>
<dbReference type="GO" id="GO:0003676">
    <property type="term" value="F:nucleic acid binding"/>
    <property type="evidence" value="ECO:0007669"/>
    <property type="project" value="InterPro"/>
</dbReference>
<reference evidence="4" key="1">
    <citation type="submission" date="2016-06" db="EMBL/GenBank/DDBJ databases">
        <title>Parallel loss of symbiosis genes in relatives of nitrogen-fixing non-legume Parasponia.</title>
        <authorList>
            <person name="Van Velzen R."/>
            <person name="Holmer R."/>
            <person name="Bu F."/>
            <person name="Rutten L."/>
            <person name="Van Zeijl A."/>
            <person name="Liu W."/>
            <person name="Santuari L."/>
            <person name="Cao Q."/>
            <person name="Sharma T."/>
            <person name="Shen D."/>
            <person name="Roswanjaya Y."/>
            <person name="Wardhani T."/>
            <person name="Kalhor M.S."/>
            <person name="Jansen J."/>
            <person name="Van den Hoogen J."/>
            <person name="Gungor B."/>
            <person name="Hartog M."/>
            <person name="Hontelez J."/>
            <person name="Verver J."/>
            <person name="Yang W.-C."/>
            <person name="Schijlen E."/>
            <person name="Repin R."/>
            <person name="Schilthuizen M."/>
            <person name="Schranz E."/>
            <person name="Heidstra R."/>
            <person name="Miyata K."/>
            <person name="Fedorova E."/>
            <person name="Kohlen W."/>
            <person name="Bisseling T."/>
            <person name="Smit S."/>
            <person name="Geurts R."/>
        </authorList>
    </citation>
    <scope>NUCLEOTIDE SEQUENCE [LARGE SCALE GENOMIC DNA]</scope>
    <source>
        <strain evidence="4">cv. RG33-2</strain>
    </source>
</reference>
<feature type="transmembrane region" description="Helical" evidence="1">
    <location>
        <begin position="102"/>
        <end position="119"/>
    </location>
</feature>
<dbReference type="InterPro" id="IPR012337">
    <property type="entry name" value="RNaseH-like_sf"/>
</dbReference>
<comment type="caution">
    <text evidence="3">The sequence shown here is derived from an EMBL/GenBank/DDBJ whole genome shotgun (WGS) entry which is preliminary data.</text>
</comment>
<keyword evidence="1" id="KW-0812">Transmembrane</keyword>
<dbReference type="CDD" id="cd06222">
    <property type="entry name" value="RNase_H_like"/>
    <property type="match status" value="1"/>
</dbReference>
<accession>A0A2P5EHR9</accession>
<name>A0A2P5EHR9_TREOI</name>
<dbReference type="InParanoid" id="A0A2P5EHR9"/>
<evidence type="ECO:0000313" key="3">
    <source>
        <dbReference type="EMBL" id="PON85091.1"/>
    </source>
</evidence>
<keyword evidence="4" id="KW-1185">Reference proteome</keyword>